<accession>A0A813AIP2</accession>
<feature type="region of interest" description="Disordered" evidence="2">
    <location>
        <begin position="1"/>
        <end position="36"/>
    </location>
</feature>
<evidence type="ECO:0000313" key="3">
    <source>
        <dbReference type="EMBL" id="CAE7866553.1"/>
    </source>
</evidence>
<feature type="coiled-coil region" evidence="1">
    <location>
        <begin position="135"/>
        <end position="188"/>
    </location>
</feature>
<protein>
    <submittedName>
        <fullName evidence="3">Uncharacterized protein</fullName>
    </submittedName>
</protein>
<dbReference type="Proteomes" id="UP000601435">
    <property type="component" value="Unassembled WGS sequence"/>
</dbReference>
<organism evidence="3 4">
    <name type="scientific">Symbiodinium necroappetens</name>
    <dbReference type="NCBI Taxonomy" id="1628268"/>
    <lineage>
        <taxon>Eukaryota</taxon>
        <taxon>Sar</taxon>
        <taxon>Alveolata</taxon>
        <taxon>Dinophyceae</taxon>
        <taxon>Suessiales</taxon>
        <taxon>Symbiodiniaceae</taxon>
        <taxon>Symbiodinium</taxon>
    </lineage>
</organism>
<dbReference type="OrthoDB" id="429144at2759"/>
<reference evidence="3" key="1">
    <citation type="submission" date="2021-02" db="EMBL/GenBank/DDBJ databases">
        <authorList>
            <person name="Dougan E. K."/>
            <person name="Rhodes N."/>
            <person name="Thang M."/>
            <person name="Chan C."/>
        </authorList>
    </citation>
    <scope>NUCLEOTIDE SEQUENCE</scope>
</reference>
<dbReference type="EMBL" id="CAJNJA010059086">
    <property type="protein sequence ID" value="CAE7866553.1"/>
    <property type="molecule type" value="Genomic_DNA"/>
</dbReference>
<proteinExistence type="predicted"/>
<comment type="caution">
    <text evidence="3">The sequence shown here is derived from an EMBL/GenBank/DDBJ whole genome shotgun (WGS) entry which is preliminary data.</text>
</comment>
<keyword evidence="4" id="KW-1185">Reference proteome</keyword>
<evidence type="ECO:0000256" key="2">
    <source>
        <dbReference type="SAM" id="MobiDB-lite"/>
    </source>
</evidence>
<dbReference type="AlphaFoldDB" id="A0A813AIP2"/>
<name>A0A813AIP2_9DINO</name>
<feature type="non-terminal residue" evidence="3">
    <location>
        <position position="1"/>
    </location>
</feature>
<keyword evidence="1" id="KW-0175">Coiled coil</keyword>
<sequence>IPKVAAPVTPPKGGGAPVVQPKAGGRGARPDRKSQIRREYSMSLERQGLKLAEVSAEVGKLTVENAHKQEAIDQLTMQKDLAEKALQEWKDKYSMLELHYKRLQDSIQPLSDQAQAQQSYKSLYEQVVVQNQQLHEALNQSNLKHEQQLKQVMEDVSAKDERRRTEIIRGHKQEILAKQIEITALKEELMQKDAVSEAAAKAGLALHSSLVGACQESKAASRPRGLLR</sequence>
<feature type="coiled-coil region" evidence="1">
    <location>
        <begin position="65"/>
        <end position="106"/>
    </location>
</feature>
<gene>
    <name evidence="3" type="ORF">SNEC2469_LOCUS27766</name>
</gene>
<evidence type="ECO:0000256" key="1">
    <source>
        <dbReference type="SAM" id="Coils"/>
    </source>
</evidence>
<evidence type="ECO:0000313" key="4">
    <source>
        <dbReference type="Proteomes" id="UP000601435"/>
    </source>
</evidence>